<gene>
    <name evidence="1" type="ORF">VP01_541g5</name>
</gene>
<name>A0A0L6ULR9_9BASI</name>
<dbReference type="Proteomes" id="UP000037035">
    <property type="component" value="Unassembled WGS sequence"/>
</dbReference>
<comment type="caution">
    <text evidence="1">The sequence shown here is derived from an EMBL/GenBank/DDBJ whole genome shotgun (WGS) entry which is preliminary data.</text>
</comment>
<keyword evidence="2" id="KW-1185">Reference proteome</keyword>
<evidence type="ECO:0000313" key="2">
    <source>
        <dbReference type="Proteomes" id="UP000037035"/>
    </source>
</evidence>
<dbReference type="AlphaFoldDB" id="A0A0L6ULR9"/>
<sequence length="71" mass="7876">MPGRHLTDKGLKHFISNKAVARYGQSSKPLQVDTVANLARSRNTFLLAGFDCKGKNLGVVYQRRPPPDIQP</sequence>
<dbReference type="EMBL" id="LAVV01010631">
    <property type="protein sequence ID" value="KNZ48770.1"/>
    <property type="molecule type" value="Genomic_DNA"/>
</dbReference>
<protein>
    <submittedName>
        <fullName evidence="1">Uncharacterized protein</fullName>
    </submittedName>
</protein>
<accession>A0A0L6ULR9</accession>
<dbReference type="OrthoDB" id="2496459at2759"/>
<proteinExistence type="predicted"/>
<organism evidence="1 2">
    <name type="scientific">Puccinia sorghi</name>
    <dbReference type="NCBI Taxonomy" id="27349"/>
    <lineage>
        <taxon>Eukaryota</taxon>
        <taxon>Fungi</taxon>
        <taxon>Dikarya</taxon>
        <taxon>Basidiomycota</taxon>
        <taxon>Pucciniomycotina</taxon>
        <taxon>Pucciniomycetes</taxon>
        <taxon>Pucciniales</taxon>
        <taxon>Pucciniaceae</taxon>
        <taxon>Puccinia</taxon>
    </lineage>
</organism>
<dbReference type="VEuPathDB" id="FungiDB:VP01_541g5"/>
<evidence type="ECO:0000313" key="1">
    <source>
        <dbReference type="EMBL" id="KNZ48770.1"/>
    </source>
</evidence>
<reference evidence="1 2" key="1">
    <citation type="submission" date="2015-08" db="EMBL/GenBank/DDBJ databases">
        <title>Next Generation Sequencing and Analysis of the Genome of Puccinia sorghi L Schw, the Causal Agent of Maize Common Rust.</title>
        <authorList>
            <person name="Rochi L."/>
            <person name="Burguener G."/>
            <person name="Darino M."/>
            <person name="Turjanski A."/>
            <person name="Kreff E."/>
            <person name="Dieguez M.J."/>
            <person name="Sacco F."/>
        </authorList>
    </citation>
    <scope>NUCLEOTIDE SEQUENCE [LARGE SCALE GENOMIC DNA]</scope>
    <source>
        <strain evidence="1 2">RO10H11247</strain>
    </source>
</reference>